<protein>
    <submittedName>
        <fullName evidence="2">Uncharacterized protein</fullName>
    </submittedName>
</protein>
<keyword evidence="1" id="KW-1133">Transmembrane helix</keyword>
<feature type="transmembrane region" description="Helical" evidence="1">
    <location>
        <begin position="6"/>
        <end position="31"/>
    </location>
</feature>
<reference evidence="2" key="1">
    <citation type="submission" date="2022-12" db="EMBL/GenBank/DDBJ databases">
        <title>Isolation and characterisation of novel Methanocorpusculum spp. from native Australian herbivores indicates the genus is ancestrally host-associated.</title>
        <authorList>
            <person name="Volmer J.G."/>
            <person name="Soo R.M."/>
            <person name="Evans P.N."/>
            <person name="Hoedt E.C."/>
            <person name="Astorga Alsina A.L."/>
            <person name="Woodcroft B.J."/>
            <person name="Tyson G.W."/>
            <person name="Hugenholtz P."/>
            <person name="Morrison M."/>
        </authorList>
    </citation>
    <scope>NUCLEOTIDE SEQUENCE</scope>
    <source>
        <strain evidence="2">MG</strain>
    </source>
</reference>
<name>A0ABT4IDF6_9EURY</name>
<accession>A0ABT4IDF6</accession>
<dbReference type="EMBL" id="JAPTGB010000001">
    <property type="protein sequence ID" value="MCZ0859606.1"/>
    <property type="molecule type" value="Genomic_DNA"/>
</dbReference>
<evidence type="ECO:0000313" key="2">
    <source>
        <dbReference type="EMBL" id="MCZ0859606.1"/>
    </source>
</evidence>
<dbReference type="RefSeq" id="WP_268923830.1">
    <property type="nucleotide sequence ID" value="NZ_JAPTGB010000001.1"/>
</dbReference>
<evidence type="ECO:0000256" key="1">
    <source>
        <dbReference type="SAM" id="Phobius"/>
    </source>
</evidence>
<keyword evidence="3" id="KW-1185">Reference proteome</keyword>
<gene>
    <name evidence="2" type="ORF">O0S10_00005</name>
</gene>
<keyword evidence="1" id="KW-0812">Transmembrane</keyword>
<evidence type="ECO:0000313" key="3">
    <source>
        <dbReference type="Proteomes" id="UP001141422"/>
    </source>
</evidence>
<proteinExistence type="predicted"/>
<comment type="caution">
    <text evidence="2">The sequence shown here is derived from an EMBL/GenBank/DDBJ whole genome shotgun (WGS) entry which is preliminary data.</text>
</comment>
<organism evidence="2 3">
    <name type="scientific">Methanocorpusculum petauri</name>
    <dbReference type="NCBI Taxonomy" id="3002863"/>
    <lineage>
        <taxon>Archaea</taxon>
        <taxon>Methanobacteriati</taxon>
        <taxon>Methanobacteriota</taxon>
        <taxon>Stenosarchaea group</taxon>
        <taxon>Methanomicrobia</taxon>
        <taxon>Methanomicrobiales</taxon>
        <taxon>Methanocorpusculaceae</taxon>
        <taxon>Methanocorpusculum</taxon>
    </lineage>
</organism>
<keyword evidence="1" id="KW-0472">Membrane</keyword>
<dbReference type="Proteomes" id="UP001141422">
    <property type="component" value="Unassembled WGS sequence"/>
</dbReference>
<sequence length="49" mass="5452">MDTITLILIIGIAAQGLAFAALILAPPLYAWTDRWLDRTHNTTANEDRN</sequence>